<evidence type="ECO:0000256" key="1">
    <source>
        <dbReference type="ARBA" id="ARBA00023015"/>
    </source>
</evidence>
<dbReference type="PANTHER" id="PTHR30055:SF238">
    <property type="entry name" value="MYCOFACTOCIN BIOSYNTHESIS TRANSCRIPTIONAL REGULATOR MFTR-RELATED"/>
    <property type="match status" value="1"/>
</dbReference>
<organism evidence="6 7">
    <name type="scientific">Streptomyces apricus</name>
    <dbReference type="NCBI Taxonomy" id="1828112"/>
    <lineage>
        <taxon>Bacteria</taxon>
        <taxon>Bacillati</taxon>
        <taxon>Actinomycetota</taxon>
        <taxon>Actinomycetes</taxon>
        <taxon>Kitasatosporales</taxon>
        <taxon>Streptomycetaceae</taxon>
        <taxon>Streptomyces</taxon>
    </lineage>
</organism>
<dbReference type="Gene3D" id="1.10.357.10">
    <property type="entry name" value="Tetracycline Repressor, domain 2"/>
    <property type="match status" value="1"/>
</dbReference>
<dbReference type="PRINTS" id="PR00455">
    <property type="entry name" value="HTHTETR"/>
</dbReference>
<dbReference type="PROSITE" id="PS50977">
    <property type="entry name" value="HTH_TETR_2"/>
    <property type="match status" value="1"/>
</dbReference>
<dbReference type="GO" id="GO:0000976">
    <property type="term" value="F:transcription cis-regulatory region binding"/>
    <property type="evidence" value="ECO:0007669"/>
    <property type="project" value="TreeGrafter"/>
</dbReference>
<dbReference type="InterPro" id="IPR050109">
    <property type="entry name" value="HTH-type_TetR-like_transc_reg"/>
</dbReference>
<feature type="domain" description="HTH tetR-type" evidence="5">
    <location>
        <begin position="6"/>
        <end position="66"/>
    </location>
</feature>
<dbReference type="OrthoDB" id="4746440at2"/>
<keyword evidence="1" id="KW-0805">Transcription regulation</keyword>
<evidence type="ECO:0000256" key="2">
    <source>
        <dbReference type="ARBA" id="ARBA00023125"/>
    </source>
</evidence>
<dbReference type="Pfam" id="PF00440">
    <property type="entry name" value="TetR_N"/>
    <property type="match status" value="1"/>
</dbReference>
<dbReference type="RefSeq" id="WP_149510241.1">
    <property type="nucleotide sequence ID" value="NZ_VDFC01000016.1"/>
</dbReference>
<dbReference type="PANTHER" id="PTHR30055">
    <property type="entry name" value="HTH-TYPE TRANSCRIPTIONAL REGULATOR RUTR"/>
    <property type="match status" value="1"/>
</dbReference>
<dbReference type="AlphaFoldDB" id="A0A5B0BKQ0"/>
<gene>
    <name evidence="6" type="ORF">FGF04_06295</name>
</gene>
<comment type="caution">
    <text evidence="6">The sequence shown here is derived from an EMBL/GenBank/DDBJ whole genome shotgun (WGS) entry which is preliminary data.</text>
</comment>
<proteinExistence type="predicted"/>
<name>A0A5B0BKQ0_9ACTN</name>
<dbReference type="InterPro" id="IPR023772">
    <property type="entry name" value="DNA-bd_HTH_TetR-type_CS"/>
</dbReference>
<dbReference type="InterPro" id="IPR009057">
    <property type="entry name" value="Homeodomain-like_sf"/>
</dbReference>
<keyword evidence="3" id="KW-0804">Transcription</keyword>
<dbReference type="EMBL" id="VDFC01000016">
    <property type="protein sequence ID" value="KAA0941275.1"/>
    <property type="molecule type" value="Genomic_DNA"/>
</dbReference>
<dbReference type="PROSITE" id="PS01081">
    <property type="entry name" value="HTH_TETR_1"/>
    <property type="match status" value="1"/>
</dbReference>
<dbReference type="SUPFAM" id="SSF46689">
    <property type="entry name" value="Homeodomain-like"/>
    <property type="match status" value="1"/>
</dbReference>
<evidence type="ECO:0000259" key="5">
    <source>
        <dbReference type="PROSITE" id="PS50977"/>
    </source>
</evidence>
<accession>A0A5B0BKQ0</accession>
<keyword evidence="7" id="KW-1185">Reference proteome</keyword>
<evidence type="ECO:0000256" key="4">
    <source>
        <dbReference type="PROSITE-ProRule" id="PRU00335"/>
    </source>
</evidence>
<dbReference type="Proteomes" id="UP000324965">
    <property type="component" value="Unassembled WGS sequence"/>
</dbReference>
<feature type="DNA-binding region" description="H-T-H motif" evidence="4">
    <location>
        <begin position="29"/>
        <end position="48"/>
    </location>
</feature>
<sequence>MGRWEPDARGRMQRAALELFAERGYEQTSAGDIAERAGVTERTFFRHFPDKREVLFAGTPMDEAMHDGVLAAPEHATPHEAALAGMCAGAALLEERRDYAALRARVVEATPPLRERELLKSAAMTAATYRALRTRGVSEPVADLAAHSAVTVFRVGFLRWVDARNDAAQQSFADIITATAAELRALM</sequence>
<dbReference type="GO" id="GO:0003700">
    <property type="term" value="F:DNA-binding transcription factor activity"/>
    <property type="evidence" value="ECO:0007669"/>
    <property type="project" value="TreeGrafter"/>
</dbReference>
<evidence type="ECO:0000256" key="3">
    <source>
        <dbReference type="ARBA" id="ARBA00023163"/>
    </source>
</evidence>
<evidence type="ECO:0000313" key="7">
    <source>
        <dbReference type="Proteomes" id="UP000324965"/>
    </source>
</evidence>
<keyword evidence="2 4" id="KW-0238">DNA-binding</keyword>
<protein>
    <submittedName>
        <fullName evidence="6">TetR/AcrR family transcriptional regulator</fullName>
    </submittedName>
</protein>
<evidence type="ECO:0000313" key="6">
    <source>
        <dbReference type="EMBL" id="KAA0941275.1"/>
    </source>
</evidence>
<reference evidence="6 7" key="1">
    <citation type="submission" date="2019-05" db="EMBL/GenBank/DDBJ databases">
        <authorList>
            <person name="Hariharan J."/>
            <person name="Choudoir M.J."/>
            <person name="Diebold P."/>
            <person name="Panke-Buisse K."/>
            <person name="Buckley D.H."/>
        </authorList>
    </citation>
    <scope>NUCLEOTIDE SEQUENCE [LARGE SCALE GENOMIC DNA]</scope>
    <source>
        <strain evidence="6 7">SUN51</strain>
    </source>
</reference>
<dbReference type="InterPro" id="IPR001647">
    <property type="entry name" value="HTH_TetR"/>
</dbReference>